<gene>
    <name evidence="2 3 4" type="primary">LOC107945554</name>
</gene>
<evidence type="ECO:0000313" key="1">
    <source>
        <dbReference type="Proteomes" id="UP000818029"/>
    </source>
</evidence>
<name>A0A1U8N7Z5_GOSHI</name>
<dbReference type="Proteomes" id="UP000818029">
    <property type="component" value="Chromosome D12"/>
</dbReference>
<evidence type="ECO:0000313" key="3">
    <source>
        <dbReference type="RefSeq" id="XP_016735096.1"/>
    </source>
</evidence>
<dbReference type="AlphaFoldDB" id="A0A1U8N7Z5"/>
<dbReference type="RefSeq" id="XP_040962563.1">
    <property type="nucleotide sequence ID" value="XM_041106629.1"/>
</dbReference>
<accession>A0A1U8N7Z5</accession>
<dbReference type="GeneID" id="107945554"/>
<protein>
    <submittedName>
        <fullName evidence="2 3">Uncharacterized protein LOC107945554</fullName>
    </submittedName>
    <submittedName>
        <fullName evidence="4">Uncharacterized protein isoform X1</fullName>
    </submittedName>
</protein>
<proteinExistence type="predicted"/>
<keyword evidence="1" id="KW-1185">Reference proteome</keyword>
<evidence type="ECO:0000313" key="4">
    <source>
        <dbReference type="RefSeq" id="XP_040962563.1"/>
    </source>
</evidence>
<dbReference type="RefSeq" id="XP_016735095.1">
    <property type="nucleotide sequence ID" value="XM_016879606.1"/>
</dbReference>
<organism evidence="1 2">
    <name type="scientific">Gossypium hirsutum</name>
    <name type="common">Upland cotton</name>
    <name type="synonym">Gossypium mexicanum</name>
    <dbReference type="NCBI Taxonomy" id="3635"/>
    <lineage>
        <taxon>Eukaryota</taxon>
        <taxon>Viridiplantae</taxon>
        <taxon>Streptophyta</taxon>
        <taxon>Embryophyta</taxon>
        <taxon>Tracheophyta</taxon>
        <taxon>Spermatophyta</taxon>
        <taxon>Magnoliopsida</taxon>
        <taxon>eudicotyledons</taxon>
        <taxon>Gunneridae</taxon>
        <taxon>Pentapetalae</taxon>
        <taxon>rosids</taxon>
        <taxon>malvids</taxon>
        <taxon>Malvales</taxon>
        <taxon>Malvaceae</taxon>
        <taxon>Malvoideae</taxon>
        <taxon>Gossypium</taxon>
    </lineage>
</organism>
<dbReference type="PaxDb" id="3635-A0A1U8N7Z5"/>
<reference evidence="1" key="1">
    <citation type="journal article" date="2020" name="Nat. Genet.">
        <title>Genomic diversifications of five Gossypium allopolyploid species and their impact on cotton improvement.</title>
        <authorList>
            <person name="Chen Z.J."/>
            <person name="Sreedasyam A."/>
            <person name="Ando A."/>
            <person name="Song Q."/>
            <person name="De Santiago L.M."/>
            <person name="Hulse-Kemp A.M."/>
            <person name="Ding M."/>
            <person name="Ye W."/>
            <person name="Kirkbride R.C."/>
            <person name="Jenkins J."/>
            <person name="Plott C."/>
            <person name="Lovell J."/>
            <person name="Lin Y.M."/>
            <person name="Vaughn R."/>
            <person name="Liu B."/>
            <person name="Simpson S."/>
            <person name="Scheffler B.E."/>
            <person name="Wen L."/>
            <person name="Saski C.A."/>
            <person name="Grover C.E."/>
            <person name="Hu G."/>
            <person name="Conover J.L."/>
            <person name="Carlson J.W."/>
            <person name="Shu S."/>
            <person name="Boston L.B."/>
            <person name="Williams M."/>
            <person name="Peterson D.G."/>
            <person name="McGee K."/>
            <person name="Jones D.C."/>
            <person name="Wendel J.F."/>
            <person name="Stelly D.M."/>
            <person name="Grimwood J."/>
            <person name="Schmutz J."/>
        </authorList>
    </citation>
    <scope>NUCLEOTIDE SEQUENCE [LARGE SCALE GENOMIC DNA]</scope>
    <source>
        <strain evidence="1">cv. TM-1</strain>
    </source>
</reference>
<sequence length="122" mass="13805">MMFGRFDNWNVAVNSRKPEVNNDVEEEMSVKHLTMKKRVICELQNQQGNPTLVGHSKKKSSHFRARGCKAAIEGYSQPSLPTRESDLLFCLNLDFIVNLVGRVDFWSGFLKLQGCMVVAGTK</sequence>
<evidence type="ECO:0000313" key="2">
    <source>
        <dbReference type="RefSeq" id="XP_016735095.1"/>
    </source>
</evidence>
<reference evidence="2 3" key="2">
    <citation type="submission" date="2025-04" db="UniProtKB">
        <authorList>
            <consortium name="RefSeq"/>
        </authorList>
    </citation>
    <scope>IDENTIFICATION</scope>
    <source>
        <tissue evidence="2 3">Leaf</tissue>
    </source>
</reference>
<dbReference type="RefSeq" id="XP_016735096.1">
    <property type="nucleotide sequence ID" value="XM_016879607.1"/>
</dbReference>
<dbReference type="KEGG" id="ghi:107945554"/>